<dbReference type="InterPro" id="IPR058154">
    <property type="entry name" value="Bxb1_TTP-like"/>
</dbReference>
<organism evidence="1 2">
    <name type="scientific">Polymorphospora lycopeni</name>
    <dbReference type="NCBI Taxonomy" id="3140240"/>
    <lineage>
        <taxon>Bacteria</taxon>
        <taxon>Bacillati</taxon>
        <taxon>Actinomycetota</taxon>
        <taxon>Actinomycetes</taxon>
        <taxon>Micromonosporales</taxon>
        <taxon>Micromonosporaceae</taxon>
        <taxon>Polymorphospora</taxon>
    </lineage>
</organism>
<dbReference type="Pfam" id="PF25681">
    <property type="entry name" value="Phage_TTP_17"/>
    <property type="match status" value="1"/>
</dbReference>
<name>A0ABV5CKV7_9ACTN</name>
<gene>
    <name evidence="1" type="ORF">AAFH96_05875</name>
</gene>
<comment type="caution">
    <text evidence="1">The sequence shown here is derived from an EMBL/GenBank/DDBJ whole genome shotgun (WGS) entry which is preliminary data.</text>
</comment>
<evidence type="ECO:0008006" key="3">
    <source>
        <dbReference type="Google" id="ProtNLM"/>
    </source>
</evidence>
<evidence type="ECO:0000313" key="2">
    <source>
        <dbReference type="Proteomes" id="UP001582793"/>
    </source>
</evidence>
<reference evidence="1 2" key="1">
    <citation type="submission" date="2024-04" db="EMBL/GenBank/DDBJ databases">
        <title>Polymorphospora sp. isolated from Baiyangdian Lake in Xiong'an New Area.</title>
        <authorList>
            <person name="Zhang X."/>
            <person name="Liu J."/>
        </authorList>
    </citation>
    <scope>NUCLEOTIDE SEQUENCE [LARGE SCALE GENOMIC DNA]</scope>
    <source>
        <strain evidence="1 2">2-325</strain>
    </source>
</reference>
<keyword evidence="2" id="KW-1185">Reference proteome</keyword>
<dbReference type="EMBL" id="JBCGDC010000011">
    <property type="protein sequence ID" value="MFB6392633.1"/>
    <property type="molecule type" value="Genomic_DNA"/>
</dbReference>
<dbReference type="Proteomes" id="UP001582793">
    <property type="component" value="Unassembled WGS sequence"/>
</dbReference>
<proteinExistence type="predicted"/>
<accession>A0ABV5CKV7</accession>
<sequence length="189" mass="20232">MAVDISLIRAYQNGLVAVTAYGDTSITLPTDATTALGADFSEVGAISGDGITEATSQDFNDIFMWQGNALAASLPGEYVKTFQFAAMETNQVTLGVQYSGSTITQTATGVTVAERPPARDLRAWVLHGVDGARLQRVVVPFGQVSERGDVVWSSQDVTVYQWTVKCFVDSSGNVAYRYYVDPALALDEG</sequence>
<protein>
    <recommendedName>
        <fullName evidence="3">Phage tail protein</fullName>
    </recommendedName>
</protein>
<evidence type="ECO:0000313" key="1">
    <source>
        <dbReference type="EMBL" id="MFB6392633.1"/>
    </source>
</evidence>
<dbReference type="RefSeq" id="WP_375733348.1">
    <property type="nucleotide sequence ID" value="NZ_JBCGDC010000011.1"/>
</dbReference>